<dbReference type="InterPro" id="IPR036875">
    <property type="entry name" value="Znf_CCHC_sf"/>
</dbReference>
<dbReference type="InterPro" id="IPR050951">
    <property type="entry name" value="Retrovirus_Pol_polyprotein"/>
</dbReference>
<reference evidence="12" key="1">
    <citation type="journal article" date="2019" name="Sci. Rep.">
        <title>Draft genome of Tanacetum cinerariifolium, the natural source of mosquito coil.</title>
        <authorList>
            <person name="Yamashiro T."/>
            <person name="Shiraishi A."/>
            <person name="Satake H."/>
            <person name="Nakayama K."/>
        </authorList>
    </citation>
    <scope>NUCLEOTIDE SEQUENCE</scope>
</reference>
<dbReference type="SUPFAM" id="SSF53098">
    <property type="entry name" value="Ribonuclease H-like"/>
    <property type="match status" value="1"/>
</dbReference>
<dbReference type="PANTHER" id="PTHR37984:SF5">
    <property type="entry name" value="PROTEIN NYNRIN-LIKE"/>
    <property type="match status" value="1"/>
</dbReference>
<evidence type="ECO:0000256" key="6">
    <source>
        <dbReference type="ARBA" id="ARBA00022759"/>
    </source>
</evidence>
<keyword evidence="9" id="KW-0479">Metal-binding</keyword>
<dbReference type="SMART" id="SM00343">
    <property type="entry name" value="ZnF_C2HC"/>
    <property type="match status" value="1"/>
</dbReference>
<evidence type="ECO:0000256" key="8">
    <source>
        <dbReference type="ARBA" id="ARBA00023268"/>
    </source>
</evidence>
<feature type="region of interest" description="Disordered" evidence="10">
    <location>
        <begin position="1168"/>
        <end position="1191"/>
    </location>
</feature>
<keyword evidence="6" id="KW-0255">Endonuclease</keyword>
<keyword evidence="12" id="KW-0695">RNA-directed DNA polymerase</keyword>
<evidence type="ECO:0000256" key="5">
    <source>
        <dbReference type="ARBA" id="ARBA00022750"/>
    </source>
</evidence>
<dbReference type="PANTHER" id="PTHR37984">
    <property type="entry name" value="PROTEIN CBG26694"/>
    <property type="match status" value="1"/>
</dbReference>
<dbReference type="Pfam" id="PF00078">
    <property type="entry name" value="RVT_1"/>
    <property type="match status" value="1"/>
</dbReference>
<accession>A0A6L2K8I2</accession>
<organism evidence="12">
    <name type="scientific">Tanacetum cinerariifolium</name>
    <name type="common">Dalmatian daisy</name>
    <name type="synonym">Chrysanthemum cinerariifolium</name>
    <dbReference type="NCBI Taxonomy" id="118510"/>
    <lineage>
        <taxon>Eukaryota</taxon>
        <taxon>Viridiplantae</taxon>
        <taxon>Streptophyta</taxon>
        <taxon>Embryophyta</taxon>
        <taxon>Tracheophyta</taxon>
        <taxon>Spermatophyta</taxon>
        <taxon>Magnoliopsida</taxon>
        <taxon>eudicotyledons</taxon>
        <taxon>Gunneridae</taxon>
        <taxon>Pentapetalae</taxon>
        <taxon>asterids</taxon>
        <taxon>campanulids</taxon>
        <taxon>Asterales</taxon>
        <taxon>Asteraceae</taxon>
        <taxon>Asteroideae</taxon>
        <taxon>Anthemideae</taxon>
        <taxon>Anthemidinae</taxon>
        <taxon>Tanacetum</taxon>
    </lineage>
</organism>
<protein>
    <submittedName>
        <fullName evidence="12">Reverse transcriptase domain-containing protein</fullName>
    </submittedName>
</protein>
<dbReference type="Gene3D" id="3.30.70.270">
    <property type="match status" value="1"/>
</dbReference>
<dbReference type="GO" id="GO:0008270">
    <property type="term" value="F:zinc ion binding"/>
    <property type="evidence" value="ECO:0007669"/>
    <property type="project" value="UniProtKB-KW"/>
</dbReference>
<keyword evidence="9" id="KW-0863">Zinc-finger</keyword>
<dbReference type="Pfam" id="PF24626">
    <property type="entry name" value="SH3_Tf2-1"/>
    <property type="match status" value="1"/>
</dbReference>
<keyword evidence="7" id="KW-0238">DNA-binding</keyword>
<dbReference type="Pfam" id="PF00098">
    <property type="entry name" value="zf-CCHC"/>
    <property type="match status" value="1"/>
</dbReference>
<gene>
    <name evidence="12" type="ORF">Tci_017704</name>
</gene>
<dbReference type="InterPro" id="IPR012337">
    <property type="entry name" value="RNaseH-like_sf"/>
</dbReference>
<dbReference type="EMBL" id="BKCJ010002025">
    <property type="protein sequence ID" value="GEU45726.1"/>
    <property type="molecule type" value="Genomic_DNA"/>
</dbReference>
<dbReference type="GO" id="GO:0003677">
    <property type="term" value="F:DNA binding"/>
    <property type="evidence" value="ECO:0007669"/>
    <property type="project" value="UniProtKB-KW"/>
</dbReference>
<evidence type="ECO:0000259" key="11">
    <source>
        <dbReference type="PROSITE" id="PS50158"/>
    </source>
</evidence>
<dbReference type="InterPro" id="IPR043502">
    <property type="entry name" value="DNA/RNA_pol_sf"/>
</dbReference>
<dbReference type="InterPro" id="IPR021109">
    <property type="entry name" value="Peptidase_aspartic_dom_sf"/>
</dbReference>
<dbReference type="GO" id="GO:0004519">
    <property type="term" value="F:endonuclease activity"/>
    <property type="evidence" value="ECO:0007669"/>
    <property type="project" value="UniProtKB-KW"/>
</dbReference>
<dbReference type="InterPro" id="IPR043128">
    <property type="entry name" value="Rev_trsase/Diguanyl_cyclase"/>
</dbReference>
<evidence type="ECO:0000313" key="12">
    <source>
        <dbReference type="EMBL" id="GEU45726.1"/>
    </source>
</evidence>
<dbReference type="Pfam" id="PF17919">
    <property type="entry name" value="RT_RNaseH_2"/>
    <property type="match status" value="1"/>
</dbReference>
<feature type="compositionally biased region" description="Gly residues" evidence="10">
    <location>
        <begin position="51"/>
        <end position="70"/>
    </location>
</feature>
<dbReference type="CDD" id="cd01647">
    <property type="entry name" value="RT_LTR"/>
    <property type="match status" value="1"/>
</dbReference>
<comment type="caution">
    <text evidence="12">The sequence shown here is derived from an EMBL/GenBank/DDBJ whole genome shotgun (WGS) entry which is preliminary data.</text>
</comment>
<dbReference type="SUPFAM" id="SSF57756">
    <property type="entry name" value="Retrovirus zinc finger-like domains"/>
    <property type="match status" value="1"/>
</dbReference>
<dbReference type="InterPro" id="IPR000477">
    <property type="entry name" value="RT_dom"/>
</dbReference>
<keyword evidence="9" id="KW-0862">Zinc</keyword>
<dbReference type="GO" id="GO:0003964">
    <property type="term" value="F:RNA-directed DNA polymerase activity"/>
    <property type="evidence" value="ECO:0007669"/>
    <property type="project" value="UniProtKB-KW"/>
</dbReference>
<dbReference type="InterPro" id="IPR041577">
    <property type="entry name" value="RT_RNaseH_2"/>
</dbReference>
<sequence length="1514" mass="171761">MTIPHSGMTPKAIEELVNRRVEEALAAYEATHATNALEAENQSQNDSDGDNGNGGNGNAGDGNDGNGNGRNGNPNENNKDARSVARECTYQDFMKCQPLNFKGMEEVVGLTRWFENMEIVFHISNCPEKYQVKIDYVMHQDEPTRLQDVVRIANNLMDQKLKGYAVNNAENKRRLEVNQRDDRRQHPPFKRPNVGDCKVTNSTTSTQRGQVVNQRVITCFECGRKGHYRSDCPKMNDQNRRNKARNKNRVSKAREKAYVLGGGYANPDSNAVKGTFLLNNHYAFVIFDSGVDRSFMLITFSTLLNINPNTLDVSYAVELADERIFETNTVLRGCTLGLLGHPFNIDLMPIELGSFDVVICMDWLPNHNAVIVYDEKIEAKDKSKEKRLEDVSTIRDFSEKDGSFRMCIDYCELNKLTVKNRYPLPRIDYLFYQLQGSSVYSKIDLRSGYHQLRVREEDILKTAFRTRYNRYEFQVMPFRLTNAPASKEEHAEHLKSILELLKKEELYAKFLKCDFWLSRKLCSASILALPEGSENFVVYCDASRKGLGAVLMQREKVIAYASRQLKIHEKNYTTHDLELRAVVFALKMWRHYLYGEVGYLVGTDGQSERTIQTLEDMLRACVINFGKGWDRNLPLVEFSYNNSYHTSIKATPFEALHGKKCRSPVCWVEVGDAQLTGPEILNPRYIRPFKILAKVGTLAYRLELPEQLSRVHSTFYVSNLKKCFVDEPLAILLDEIQIDDKLNFIEEPVETMDQKVKWLNQRRILIVKVRWNSRRGPEFTWEREDQMKKNNPSSNPTSSINPNPKGHNHRRSKQRIEEFNLDELSLPIVMMADQRTMAKLLQEPTEGYEDAIVVPSITADNFELKHGLLTLVQNKQFFGHDKEDPHAHIRYFNKITSTLKFPNVSNTEAWDRFKDLLRACPYHGFSKLHQLDTFYNALNSKDEDSLTSAAGGKFLDKMPRECLTIIESKSKVCYSCNKPVVSKVSTNTTSSGISHDVAELKDMVKALLLDKKSQNQSPTTVKAVEESCVTCGGAHSYSYQAPAYQASAPQTQGVSKEDFSAYVKANDEFVNSNNASTSSSGTLPRNIIANPRSDLKAITTRSGVSYDRPQIPLLTSFLPKVVENKPEATKDTLHLTNNGSTKDVQPQVVQSKSPILTSEPVNSPTIEPVIHPVSAPRPNLKPSIPYPSRMEDQKLRDKANDQREKFFQICKDLNFNISFADALILMPKFGPSIKRLLTNKDKLCELARTPLNEHYLVVLLKKLPEKLGDHDKFLIPCDFLGKAECLALANLGTSINLIPLFVWNKLSLPDLTPTCMTLELVGRSISRPVGVAEDVFVKVGSFHFPADFVVVDFDVVLDDFLLEEVDAFLAIEDDPTSPEVNQSYLDPEGDILLLEAFLNDDPSLPPPTQGNYLPEVHKELKICKAKSDKSSINEPLEVELKYLPPRLEYAFLEGDDKLPVIIAKYLSVEEKTALITVLKLHKRAIAWKLSDIKGIDLEFCTYKILMEEDFKPAV</sequence>
<feature type="region of interest" description="Disordered" evidence="10">
    <location>
        <begin position="780"/>
        <end position="812"/>
    </location>
</feature>
<keyword evidence="5" id="KW-0064">Aspartyl protease</keyword>
<dbReference type="SUPFAM" id="SSF56672">
    <property type="entry name" value="DNA/RNA polymerases"/>
    <property type="match status" value="1"/>
</dbReference>
<dbReference type="PROSITE" id="PS50158">
    <property type="entry name" value="ZF_CCHC"/>
    <property type="match status" value="1"/>
</dbReference>
<feature type="region of interest" description="Disordered" evidence="10">
    <location>
        <begin position="39"/>
        <end position="81"/>
    </location>
</feature>
<evidence type="ECO:0000256" key="7">
    <source>
        <dbReference type="ARBA" id="ARBA00023125"/>
    </source>
</evidence>
<feature type="region of interest" description="Disordered" evidence="10">
    <location>
        <begin position="173"/>
        <end position="206"/>
    </location>
</feature>
<evidence type="ECO:0000256" key="4">
    <source>
        <dbReference type="ARBA" id="ARBA00022722"/>
    </source>
</evidence>
<dbReference type="Gene3D" id="2.40.70.10">
    <property type="entry name" value="Acid Proteases"/>
    <property type="match status" value="2"/>
</dbReference>
<keyword evidence="3" id="KW-0548">Nucleotidyltransferase</keyword>
<feature type="region of interest" description="Disordered" evidence="10">
    <location>
        <begin position="232"/>
        <end position="252"/>
    </location>
</feature>
<dbReference type="CDD" id="cd00303">
    <property type="entry name" value="retropepsin_like"/>
    <property type="match status" value="1"/>
</dbReference>
<dbReference type="Pfam" id="PF08284">
    <property type="entry name" value="RVP_2"/>
    <property type="match status" value="1"/>
</dbReference>
<feature type="compositionally biased region" description="Low complexity" evidence="10">
    <location>
        <begin position="790"/>
        <end position="804"/>
    </location>
</feature>
<evidence type="ECO:0000256" key="3">
    <source>
        <dbReference type="ARBA" id="ARBA00022695"/>
    </source>
</evidence>
<dbReference type="Gene3D" id="3.30.420.10">
    <property type="entry name" value="Ribonuclease H-like superfamily/Ribonuclease H"/>
    <property type="match status" value="1"/>
</dbReference>
<keyword evidence="1" id="KW-0645">Protease</keyword>
<name>A0A6L2K8I2_TANCI</name>
<evidence type="ECO:0000256" key="1">
    <source>
        <dbReference type="ARBA" id="ARBA00022670"/>
    </source>
</evidence>
<dbReference type="GO" id="GO:0006508">
    <property type="term" value="P:proteolysis"/>
    <property type="evidence" value="ECO:0007669"/>
    <property type="project" value="UniProtKB-KW"/>
</dbReference>
<keyword evidence="8" id="KW-0511">Multifunctional enzyme</keyword>
<dbReference type="FunFam" id="3.10.20.370:FF:000001">
    <property type="entry name" value="Retrovirus-related Pol polyprotein from transposon 17.6-like protein"/>
    <property type="match status" value="1"/>
</dbReference>
<dbReference type="InterPro" id="IPR056924">
    <property type="entry name" value="SH3_Tf2-1"/>
</dbReference>
<evidence type="ECO:0000256" key="10">
    <source>
        <dbReference type="SAM" id="MobiDB-lite"/>
    </source>
</evidence>
<keyword evidence="4" id="KW-0540">Nuclease</keyword>
<dbReference type="InterPro" id="IPR001878">
    <property type="entry name" value="Znf_CCHC"/>
</dbReference>
<feature type="compositionally biased region" description="Basic and acidic residues" evidence="10">
    <location>
        <begin position="173"/>
        <end position="185"/>
    </location>
</feature>
<feature type="compositionally biased region" description="Basic residues" evidence="10">
    <location>
        <begin position="241"/>
        <end position="251"/>
    </location>
</feature>
<proteinExistence type="predicted"/>
<evidence type="ECO:0000256" key="9">
    <source>
        <dbReference type="PROSITE-ProRule" id="PRU00047"/>
    </source>
</evidence>
<dbReference type="Gene3D" id="4.10.60.10">
    <property type="entry name" value="Zinc finger, CCHC-type"/>
    <property type="match status" value="1"/>
</dbReference>
<dbReference type="GO" id="GO:0004190">
    <property type="term" value="F:aspartic-type endopeptidase activity"/>
    <property type="evidence" value="ECO:0007669"/>
    <property type="project" value="UniProtKB-KW"/>
</dbReference>
<dbReference type="Gene3D" id="3.10.10.10">
    <property type="entry name" value="HIV Type 1 Reverse Transcriptase, subunit A, domain 1"/>
    <property type="match status" value="1"/>
</dbReference>
<dbReference type="InterPro" id="IPR036397">
    <property type="entry name" value="RNaseH_sf"/>
</dbReference>
<keyword evidence="2" id="KW-0808">Transferase</keyword>
<feature type="domain" description="CCHC-type" evidence="11">
    <location>
        <begin position="219"/>
        <end position="234"/>
    </location>
</feature>
<evidence type="ECO:0000256" key="2">
    <source>
        <dbReference type="ARBA" id="ARBA00022679"/>
    </source>
</evidence>
<keyword evidence="6" id="KW-0378">Hydrolase</keyword>